<sequence length="503" mass="56193">MAYRKRPADDDHPLSDPSKRPHARSPPAVARAPADDPHRRRKTFPSYLDVPELPTKIRLLCEIIANTHPASAVERALDDAGVRVSATEVEEVLKLSYSLPGPTVAFFRWAGSRHLAHQHSAYSWNLVVDILGKNELFDAMWDAVRSMRSERLVSVATFASVFSSLTAAGRPEDALTAFQSMDLYGLPRSTAALNSLLVAVCLEGRIATARTFLAAAAPVTAPDTDTFAILLEGCEKEADPRTAREVFADMIATIGWDPANVPAYDAFLTTLVRSGPVGLAEVFKFLDIMQKNRCFPGFKFFRDALECFVKNNDACGACLLWDLLAGRHGCFPDTAMYNSMITLHCYLNQIDNAHRFFDEMITYGAFPNSQTYNVMLQFFLKVRKLKEATAIFNEMVKNEFCPTAANCASAIRIFLDSKDWEMAVKVWKCMVANDLQPLEKSGNMLVEKLRDMDRLPEACKYAEDIIDRGIKLNSSTLSKLRQSLQKVGKGSIHDHLLKKWKSH</sequence>
<gene>
    <name evidence="5" type="primary">LOC105032971</name>
</gene>
<proteinExistence type="predicted"/>
<dbReference type="GeneID" id="105032971"/>
<dbReference type="InParanoid" id="A0A6I9QAR2"/>
<dbReference type="AlphaFoldDB" id="A0A6I9QAR2"/>
<keyword evidence="1" id="KW-0677">Repeat</keyword>
<evidence type="ECO:0000313" key="5">
    <source>
        <dbReference type="RefSeq" id="XP_010905883.1"/>
    </source>
</evidence>
<dbReference type="NCBIfam" id="TIGR00756">
    <property type="entry name" value="PPR"/>
    <property type="match status" value="2"/>
</dbReference>
<evidence type="ECO:0000256" key="2">
    <source>
        <dbReference type="PROSITE-ProRule" id="PRU00708"/>
    </source>
</evidence>
<evidence type="ECO:0000256" key="1">
    <source>
        <dbReference type="ARBA" id="ARBA00022737"/>
    </source>
</evidence>
<dbReference type="PROSITE" id="PS51375">
    <property type="entry name" value="PPR"/>
    <property type="match status" value="2"/>
</dbReference>
<dbReference type="RefSeq" id="XP_010905883.1">
    <property type="nucleotide sequence ID" value="XM_010907581.2"/>
</dbReference>
<protein>
    <submittedName>
        <fullName evidence="5">Pentatricopeptide repeat-containing protein At1g77360, mitochondrial</fullName>
    </submittedName>
</protein>
<dbReference type="Pfam" id="PF01535">
    <property type="entry name" value="PPR"/>
    <property type="match status" value="1"/>
</dbReference>
<accession>A0A6I9QAR2</accession>
<evidence type="ECO:0000256" key="3">
    <source>
        <dbReference type="SAM" id="MobiDB-lite"/>
    </source>
</evidence>
<keyword evidence="4" id="KW-1185">Reference proteome</keyword>
<dbReference type="Proteomes" id="UP000504607">
    <property type="component" value="Unplaced"/>
</dbReference>
<feature type="repeat" description="PPR" evidence="2">
    <location>
        <begin position="368"/>
        <end position="402"/>
    </location>
</feature>
<dbReference type="Gene3D" id="1.25.40.10">
    <property type="entry name" value="Tetratricopeptide repeat domain"/>
    <property type="match status" value="3"/>
</dbReference>
<feature type="repeat" description="PPR" evidence="2">
    <location>
        <begin position="333"/>
        <end position="367"/>
    </location>
</feature>
<dbReference type="Pfam" id="PF13041">
    <property type="entry name" value="PPR_2"/>
    <property type="match status" value="1"/>
</dbReference>
<evidence type="ECO:0000313" key="4">
    <source>
        <dbReference type="Proteomes" id="UP000504607"/>
    </source>
</evidence>
<reference evidence="5" key="1">
    <citation type="submission" date="2025-08" db="UniProtKB">
        <authorList>
            <consortium name="RefSeq"/>
        </authorList>
    </citation>
    <scope>IDENTIFICATION</scope>
</reference>
<feature type="region of interest" description="Disordered" evidence="3">
    <location>
        <begin position="1"/>
        <end position="42"/>
    </location>
</feature>
<dbReference type="KEGG" id="egu:105032971"/>
<dbReference type="PANTHER" id="PTHR47933:SF14">
    <property type="entry name" value="PENTATRICOPEPTIDE REPEAT (PPR) SUPERFAMILY PROTEIN"/>
    <property type="match status" value="1"/>
</dbReference>
<dbReference type="InterPro" id="IPR011990">
    <property type="entry name" value="TPR-like_helical_dom_sf"/>
</dbReference>
<dbReference type="InterPro" id="IPR002885">
    <property type="entry name" value="PPR_rpt"/>
</dbReference>
<dbReference type="OrthoDB" id="1911504at2759"/>
<feature type="compositionally biased region" description="Basic and acidic residues" evidence="3">
    <location>
        <begin position="1"/>
        <end position="19"/>
    </location>
</feature>
<dbReference type="GO" id="GO:0003729">
    <property type="term" value="F:mRNA binding"/>
    <property type="evidence" value="ECO:0007669"/>
    <property type="project" value="TreeGrafter"/>
</dbReference>
<organism evidence="4 5">
    <name type="scientific">Elaeis guineensis var. tenera</name>
    <name type="common">Oil palm</name>
    <dbReference type="NCBI Taxonomy" id="51953"/>
    <lineage>
        <taxon>Eukaryota</taxon>
        <taxon>Viridiplantae</taxon>
        <taxon>Streptophyta</taxon>
        <taxon>Embryophyta</taxon>
        <taxon>Tracheophyta</taxon>
        <taxon>Spermatophyta</taxon>
        <taxon>Magnoliopsida</taxon>
        <taxon>Liliopsida</taxon>
        <taxon>Arecaceae</taxon>
        <taxon>Arecoideae</taxon>
        <taxon>Cocoseae</taxon>
        <taxon>Elaeidinae</taxon>
        <taxon>Elaeis</taxon>
    </lineage>
</organism>
<name>A0A6I9QAR2_ELAGV</name>
<dbReference type="PANTHER" id="PTHR47933">
    <property type="entry name" value="PENTATRICOPEPTIDE REPEAT-CONTAINING PROTEIN 1, MITOCHONDRIAL"/>
    <property type="match status" value="1"/>
</dbReference>
<dbReference type="InterPro" id="IPR051240">
    <property type="entry name" value="Mito_RNA-Proc/Resp"/>
</dbReference>